<dbReference type="Proteomes" id="UP000789525">
    <property type="component" value="Unassembled WGS sequence"/>
</dbReference>
<feature type="non-terminal residue" evidence="1">
    <location>
        <position position="166"/>
    </location>
</feature>
<gene>
    <name evidence="1" type="ORF">ACOLOM_LOCUS7729</name>
</gene>
<accession>A0ACA9N7J3</accession>
<proteinExistence type="predicted"/>
<sequence>MAQESCERVKPTDTGAKLSKQSAAFIEGLPCHVFRSYPERPNQLEQPSLNHALPIIHRILLIVAISWRDGAHVMPFSLEVSRGLWAADWVIVIVRKDRQSRGYEVTESDTGLTLYRDIVSTLPIVHHQSPMKQLTREKAMVKAKQNGLAYSSAPESWRWGFGHAST</sequence>
<name>A0ACA9N7J3_9GLOM</name>
<reference evidence="1" key="1">
    <citation type="submission" date="2021-06" db="EMBL/GenBank/DDBJ databases">
        <authorList>
            <person name="Kallberg Y."/>
            <person name="Tangrot J."/>
            <person name="Rosling A."/>
        </authorList>
    </citation>
    <scope>NUCLEOTIDE SEQUENCE</scope>
    <source>
        <strain evidence="1">CL356</strain>
    </source>
</reference>
<evidence type="ECO:0000313" key="1">
    <source>
        <dbReference type="EMBL" id="CAG8634004.1"/>
    </source>
</evidence>
<organism evidence="1 2">
    <name type="scientific">Acaulospora colombiana</name>
    <dbReference type="NCBI Taxonomy" id="27376"/>
    <lineage>
        <taxon>Eukaryota</taxon>
        <taxon>Fungi</taxon>
        <taxon>Fungi incertae sedis</taxon>
        <taxon>Mucoromycota</taxon>
        <taxon>Glomeromycotina</taxon>
        <taxon>Glomeromycetes</taxon>
        <taxon>Diversisporales</taxon>
        <taxon>Acaulosporaceae</taxon>
        <taxon>Acaulospora</taxon>
    </lineage>
</organism>
<evidence type="ECO:0000313" key="2">
    <source>
        <dbReference type="Proteomes" id="UP000789525"/>
    </source>
</evidence>
<keyword evidence="2" id="KW-1185">Reference proteome</keyword>
<comment type="caution">
    <text evidence="1">The sequence shown here is derived from an EMBL/GenBank/DDBJ whole genome shotgun (WGS) entry which is preliminary data.</text>
</comment>
<dbReference type="EMBL" id="CAJVPT010018417">
    <property type="protein sequence ID" value="CAG8634004.1"/>
    <property type="molecule type" value="Genomic_DNA"/>
</dbReference>
<protein>
    <submittedName>
        <fullName evidence="1">12037_t:CDS:1</fullName>
    </submittedName>
</protein>